<gene>
    <name evidence="10" type="ORF">METZ01_LOCUS292433</name>
</gene>
<accession>A0A382LS85</accession>
<evidence type="ECO:0000256" key="8">
    <source>
        <dbReference type="SAM" id="Phobius"/>
    </source>
</evidence>
<comment type="similarity">
    <text evidence="7">Belongs to the TIM14 family.</text>
</comment>
<evidence type="ECO:0000256" key="4">
    <source>
        <dbReference type="ARBA" id="ARBA00022989"/>
    </source>
</evidence>
<dbReference type="SMART" id="SM00271">
    <property type="entry name" value="DnaJ"/>
    <property type="match status" value="1"/>
</dbReference>
<dbReference type="SUPFAM" id="SSF46565">
    <property type="entry name" value="Chaperone J-domain"/>
    <property type="match status" value="1"/>
</dbReference>
<reference evidence="10" key="1">
    <citation type="submission" date="2018-05" db="EMBL/GenBank/DDBJ databases">
        <authorList>
            <person name="Lanie J.A."/>
            <person name="Ng W.-L."/>
            <person name="Kazmierczak K.M."/>
            <person name="Andrzejewski T.M."/>
            <person name="Davidsen T.M."/>
            <person name="Wayne K.J."/>
            <person name="Tettelin H."/>
            <person name="Glass J.I."/>
            <person name="Rusch D."/>
            <person name="Podicherti R."/>
            <person name="Tsui H.-C.T."/>
            <person name="Winkler M.E."/>
        </authorList>
    </citation>
    <scope>NUCLEOTIDE SEQUENCE</scope>
</reference>
<sequence>MIGYFILGICLLAALGLMGKFGLTADPKTLARILRISAFGICAVAAAFLLFTGRFALGLPLAFVAAAFLRRWALPRLGPRLSQSPGRSPGSTSNVETVYLRLELDHDSGAMRGEVLQGTYAGRDLTDLNHEQLMGLLAECQQHDHESAQILEAYLDRSRGSEWRHQTDGNDEHRQANLGSMTKEEARDVLGLDTNPSPSEIREAHKRLMLKMHPDKDGSSYLAAKINQAKDILLGV</sequence>
<dbReference type="EMBL" id="UINC01088930">
    <property type="protein sequence ID" value="SVC39579.1"/>
    <property type="molecule type" value="Genomic_DNA"/>
</dbReference>
<dbReference type="AlphaFoldDB" id="A0A382LS85"/>
<dbReference type="GO" id="GO:0005743">
    <property type="term" value="C:mitochondrial inner membrane"/>
    <property type="evidence" value="ECO:0007669"/>
    <property type="project" value="UniProtKB-SubCell"/>
</dbReference>
<organism evidence="10">
    <name type="scientific">marine metagenome</name>
    <dbReference type="NCBI Taxonomy" id="408172"/>
    <lineage>
        <taxon>unclassified sequences</taxon>
        <taxon>metagenomes</taxon>
        <taxon>ecological metagenomes</taxon>
    </lineage>
</organism>
<evidence type="ECO:0000259" key="9">
    <source>
        <dbReference type="PROSITE" id="PS50076"/>
    </source>
</evidence>
<dbReference type="InterPro" id="IPR036869">
    <property type="entry name" value="J_dom_sf"/>
</dbReference>
<dbReference type="CDD" id="cd06257">
    <property type="entry name" value="DnaJ"/>
    <property type="match status" value="1"/>
</dbReference>
<dbReference type="PANTHER" id="PTHR12763">
    <property type="match status" value="1"/>
</dbReference>
<dbReference type="FunFam" id="1.10.287.110:FF:000001">
    <property type="entry name" value="Import inner membrane translocase subunit tim14"/>
    <property type="match status" value="1"/>
</dbReference>
<keyword evidence="3" id="KW-0999">Mitochondrion inner membrane</keyword>
<feature type="domain" description="J" evidence="9">
    <location>
        <begin position="185"/>
        <end position="236"/>
    </location>
</feature>
<dbReference type="PROSITE" id="PS50076">
    <property type="entry name" value="DNAJ_2"/>
    <property type="match status" value="1"/>
</dbReference>
<evidence type="ECO:0000256" key="5">
    <source>
        <dbReference type="ARBA" id="ARBA00023128"/>
    </source>
</evidence>
<dbReference type="PANTHER" id="PTHR12763:SF28">
    <property type="entry name" value="GEO10507P1-RELATED"/>
    <property type="match status" value="1"/>
</dbReference>
<feature type="transmembrane region" description="Helical" evidence="8">
    <location>
        <begin position="35"/>
        <end position="68"/>
    </location>
</feature>
<evidence type="ECO:0000256" key="6">
    <source>
        <dbReference type="ARBA" id="ARBA00023136"/>
    </source>
</evidence>
<protein>
    <recommendedName>
        <fullName evidence="9">J domain-containing protein</fullName>
    </recommendedName>
</protein>
<evidence type="ECO:0000256" key="3">
    <source>
        <dbReference type="ARBA" id="ARBA00022792"/>
    </source>
</evidence>
<dbReference type="Pfam" id="PF00226">
    <property type="entry name" value="DnaJ"/>
    <property type="match status" value="1"/>
</dbReference>
<evidence type="ECO:0000256" key="7">
    <source>
        <dbReference type="ARBA" id="ARBA00038105"/>
    </source>
</evidence>
<keyword evidence="5" id="KW-0496">Mitochondrion</keyword>
<keyword evidence="6 8" id="KW-0472">Membrane</keyword>
<name>A0A382LS85_9ZZZZ</name>
<dbReference type="InterPro" id="IPR001623">
    <property type="entry name" value="DnaJ_domain"/>
</dbReference>
<evidence type="ECO:0000256" key="2">
    <source>
        <dbReference type="ARBA" id="ARBA00022692"/>
    </source>
</evidence>
<keyword evidence="2 8" id="KW-0812">Transmembrane</keyword>
<evidence type="ECO:0000256" key="1">
    <source>
        <dbReference type="ARBA" id="ARBA00004434"/>
    </source>
</evidence>
<proteinExistence type="inferred from homology"/>
<comment type="subcellular location">
    <subcellularLocation>
        <location evidence="1">Mitochondrion inner membrane</location>
        <topology evidence="1">Single-pass membrane protein</topology>
    </subcellularLocation>
</comment>
<dbReference type="Gene3D" id="1.10.287.110">
    <property type="entry name" value="DnaJ domain"/>
    <property type="match status" value="1"/>
</dbReference>
<keyword evidence="4 8" id="KW-1133">Transmembrane helix</keyword>
<evidence type="ECO:0000313" key="10">
    <source>
        <dbReference type="EMBL" id="SVC39579.1"/>
    </source>
</evidence>